<gene>
    <name evidence="2" type="ORF">BRADI_4g10982v3</name>
</gene>
<sequence length="199" mass="20979">MGALASPPEQLQAPLISPAPPAAADDDHDAARSSARGKPAAPIIYLVYESKTSGEVEYSVAITSADGLLPDDPSPSSSLLSPVFNLTIGVKHLDKLQGTVCVGGGGSTAELAVSYHRAILAKDPAWPGFCVEYAEEREVGAVVWGVDVAVPRFLRERLARELPRGEAAFDVEVRDPGSWLEPGFACKLAKIGRGPYPCK</sequence>
<name>A0A0Q3EI43_BRADI</name>
<evidence type="ECO:0000313" key="4">
    <source>
        <dbReference type="Proteomes" id="UP000008810"/>
    </source>
</evidence>
<dbReference type="AlphaFoldDB" id="A0A0Q3EI43"/>
<organism evidence="2">
    <name type="scientific">Brachypodium distachyon</name>
    <name type="common">Purple false brome</name>
    <name type="synonym">Trachynia distachya</name>
    <dbReference type="NCBI Taxonomy" id="15368"/>
    <lineage>
        <taxon>Eukaryota</taxon>
        <taxon>Viridiplantae</taxon>
        <taxon>Streptophyta</taxon>
        <taxon>Embryophyta</taxon>
        <taxon>Tracheophyta</taxon>
        <taxon>Spermatophyta</taxon>
        <taxon>Magnoliopsida</taxon>
        <taxon>Liliopsida</taxon>
        <taxon>Poales</taxon>
        <taxon>Poaceae</taxon>
        <taxon>BOP clade</taxon>
        <taxon>Pooideae</taxon>
        <taxon>Stipodae</taxon>
        <taxon>Brachypodieae</taxon>
        <taxon>Brachypodium</taxon>
    </lineage>
</organism>
<reference evidence="3" key="3">
    <citation type="submission" date="2018-08" db="UniProtKB">
        <authorList>
            <consortium name="EnsemblPlants"/>
        </authorList>
    </citation>
    <scope>IDENTIFICATION</scope>
    <source>
        <strain evidence="3">cv. Bd21</strain>
    </source>
</reference>
<evidence type="ECO:0000313" key="2">
    <source>
        <dbReference type="EMBL" id="KQJ87414.1"/>
    </source>
</evidence>
<proteinExistence type="predicted"/>
<reference evidence="2 3" key="1">
    <citation type="journal article" date="2010" name="Nature">
        <title>Genome sequencing and analysis of the model grass Brachypodium distachyon.</title>
        <authorList>
            <consortium name="International Brachypodium Initiative"/>
        </authorList>
    </citation>
    <scope>NUCLEOTIDE SEQUENCE [LARGE SCALE GENOMIC DNA]</scope>
    <source>
        <strain evidence="2 3">Bd21</strain>
    </source>
</reference>
<dbReference type="InParanoid" id="A0A0Q3EI43"/>
<evidence type="ECO:0000256" key="1">
    <source>
        <dbReference type="SAM" id="MobiDB-lite"/>
    </source>
</evidence>
<dbReference type="PANTHER" id="PTHR33994:SF21">
    <property type="entry name" value="LATE EMBRYOGENESIS ABUNDANT PROTEIN LEA-2 SUBGROUP DOMAIN-CONTAINING PROTEIN"/>
    <property type="match status" value="1"/>
</dbReference>
<feature type="region of interest" description="Disordered" evidence="1">
    <location>
        <begin position="1"/>
        <end position="36"/>
    </location>
</feature>
<reference evidence="2" key="2">
    <citation type="submission" date="2017-06" db="EMBL/GenBank/DDBJ databases">
        <title>WGS assembly of Brachypodium distachyon.</title>
        <authorList>
            <consortium name="The International Brachypodium Initiative"/>
            <person name="Lucas S."/>
            <person name="Harmon-Smith M."/>
            <person name="Lail K."/>
            <person name="Tice H."/>
            <person name="Grimwood J."/>
            <person name="Bruce D."/>
            <person name="Barry K."/>
            <person name="Shu S."/>
            <person name="Lindquist E."/>
            <person name="Wang M."/>
            <person name="Pitluck S."/>
            <person name="Vogel J.P."/>
            <person name="Garvin D.F."/>
            <person name="Mockler T.C."/>
            <person name="Schmutz J."/>
            <person name="Rokhsar D."/>
            <person name="Bevan M.W."/>
        </authorList>
    </citation>
    <scope>NUCLEOTIDE SEQUENCE</scope>
    <source>
        <strain evidence="2">Bd21</strain>
    </source>
</reference>
<keyword evidence="4" id="KW-1185">Reference proteome</keyword>
<dbReference type="Proteomes" id="UP000008810">
    <property type="component" value="Chromosome 4"/>
</dbReference>
<dbReference type="EMBL" id="CM000883">
    <property type="protein sequence ID" value="KQJ87414.1"/>
    <property type="molecule type" value="Genomic_DNA"/>
</dbReference>
<evidence type="ECO:0000313" key="3">
    <source>
        <dbReference type="EnsemblPlants" id="KQJ87414"/>
    </source>
</evidence>
<dbReference type="EnsemblPlants" id="KQJ87414">
    <property type="protein sequence ID" value="KQJ87414"/>
    <property type="gene ID" value="BRADI_4g10982v3"/>
</dbReference>
<dbReference type="Gramene" id="KQJ87414">
    <property type="protein sequence ID" value="KQJ87414"/>
    <property type="gene ID" value="BRADI_4g10982v3"/>
</dbReference>
<dbReference type="PANTHER" id="PTHR33994">
    <property type="entry name" value="OS04G0515000 PROTEIN"/>
    <property type="match status" value="1"/>
</dbReference>
<accession>A0A0Q3EI43</accession>
<protein>
    <submittedName>
        <fullName evidence="2 3">Uncharacterized protein</fullName>
    </submittedName>
</protein>